<protein>
    <submittedName>
        <fullName evidence="2">Uncharacterized protein</fullName>
    </submittedName>
</protein>
<keyword evidence="3" id="KW-1185">Reference proteome</keyword>
<dbReference type="SUPFAM" id="SSF48403">
    <property type="entry name" value="Ankyrin repeat"/>
    <property type="match status" value="1"/>
</dbReference>
<evidence type="ECO:0000313" key="2">
    <source>
        <dbReference type="EMBL" id="CAG2211313.1"/>
    </source>
</evidence>
<dbReference type="AlphaFoldDB" id="A0A8S3RY82"/>
<evidence type="ECO:0000313" key="3">
    <source>
        <dbReference type="Proteomes" id="UP000683360"/>
    </source>
</evidence>
<reference evidence="2" key="1">
    <citation type="submission" date="2021-03" db="EMBL/GenBank/DDBJ databases">
        <authorList>
            <person name="Bekaert M."/>
        </authorList>
    </citation>
    <scope>NUCLEOTIDE SEQUENCE</scope>
</reference>
<dbReference type="InterPro" id="IPR036770">
    <property type="entry name" value="Ankyrin_rpt-contain_sf"/>
</dbReference>
<feature type="compositionally biased region" description="Polar residues" evidence="1">
    <location>
        <begin position="275"/>
        <end position="287"/>
    </location>
</feature>
<dbReference type="Proteomes" id="UP000683360">
    <property type="component" value="Unassembled WGS sequence"/>
</dbReference>
<sequence length="314" mass="36123">MTARDYAVQENCDNAVNIIDKYVSLWCNNEEYSKQKQILLLHESVKGYITQIEDFHEAVEMCESEKVKDLMYCDKCKQLQNCLADSRIQAKGQPALHKAVLRKDMKTCCEIAEALVYQCKQKLDSVRDQFFRTALHYAYGMADGKEFVEILMDYGSSDFAVDKDGRSPLAFKDRQELPQMRDLLHYQLLQELETPEPDPWSVRLQMPVVGYLIDCAHSQHKHLPVHMAEKLAVELNPIGHSNKSNHHHHHESQSLLVGRQPLMNTTNHREMYSSDGPNQNYADQTNGCVDYEDDSDESSDDDRDEMNSSSCNIL</sequence>
<comment type="caution">
    <text evidence="2">The sequence shown here is derived from an EMBL/GenBank/DDBJ whole genome shotgun (WGS) entry which is preliminary data.</text>
</comment>
<dbReference type="Gene3D" id="1.25.40.20">
    <property type="entry name" value="Ankyrin repeat-containing domain"/>
    <property type="match status" value="1"/>
</dbReference>
<evidence type="ECO:0000256" key="1">
    <source>
        <dbReference type="SAM" id="MobiDB-lite"/>
    </source>
</evidence>
<proteinExistence type="predicted"/>
<dbReference type="OrthoDB" id="432281at2759"/>
<gene>
    <name evidence="2" type="ORF">MEDL_25332</name>
</gene>
<feature type="region of interest" description="Disordered" evidence="1">
    <location>
        <begin position="238"/>
        <end position="314"/>
    </location>
</feature>
<name>A0A8S3RY82_MYTED</name>
<feature type="compositionally biased region" description="Acidic residues" evidence="1">
    <location>
        <begin position="290"/>
        <end position="304"/>
    </location>
</feature>
<accession>A0A8S3RY82</accession>
<dbReference type="EMBL" id="CAJPWZ010001257">
    <property type="protein sequence ID" value="CAG2211313.1"/>
    <property type="molecule type" value="Genomic_DNA"/>
</dbReference>
<organism evidence="2 3">
    <name type="scientific">Mytilus edulis</name>
    <name type="common">Blue mussel</name>
    <dbReference type="NCBI Taxonomy" id="6550"/>
    <lineage>
        <taxon>Eukaryota</taxon>
        <taxon>Metazoa</taxon>
        <taxon>Spiralia</taxon>
        <taxon>Lophotrochozoa</taxon>
        <taxon>Mollusca</taxon>
        <taxon>Bivalvia</taxon>
        <taxon>Autobranchia</taxon>
        <taxon>Pteriomorphia</taxon>
        <taxon>Mytilida</taxon>
        <taxon>Mytiloidea</taxon>
        <taxon>Mytilidae</taxon>
        <taxon>Mytilinae</taxon>
        <taxon>Mytilus</taxon>
    </lineage>
</organism>